<sequence>MPFLTSDPIEHLHALTVQDLYDPVQTVILPLALRGVTLSFNVRTPSLDDWNNGHFKRLHLTLETLTWDPTTSQLVDPEASMTDYAGTIIPRNASSGGGERIRHGDAYVFHSLCSLSTDLVFFTEEDYFHTALSDGVPLTMATDDSKEQTIGDFRRRLQDVDCLPRVTILAYMRDSTGQTLMTGSLMTF</sequence>
<evidence type="ECO:0000313" key="2">
    <source>
        <dbReference type="Proteomes" id="UP001530377"/>
    </source>
</evidence>
<proteinExistence type="predicted"/>
<reference evidence="1 2" key="1">
    <citation type="submission" date="2024-10" db="EMBL/GenBank/DDBJ databases">
        <title>Updated reference genomes for cyclostephanoid diatoms.</title>
        <authorList>
            <person name="Roberts W.R."/>
            <person name="Alverson A.J."/>
        </authorList>
    </citation>
    <scope>NUCLEOTIDE SEQUENCE [LARGE SCALE GENOMIC DNA]</scope>
    <source>
        <strain evidence="1 2">AJA228-03</strain>
    </source>
</reference>
<comment type="caution">
    <text evidence="1">The sequence shown here is derived from an EMBL/GenBank/DDBJ whole genome shotgun (WGS) entry which is preliminary data.</text>
</comment>
<accession>A0ABD3RWJ8</accession>
<organism evidence="1 2">
    <name type="scientific">Cyclostephanos tholiformis</name>
    <dbReference type="NCBI Taxonomy" id="382380"/>
    <lineage>
        <taxon>Eukaryota</taxon>
        <taxon>Sar</taxon>
        <taxon>Stramenopiles</taxon>
        <taxon>Ochrophyta</taxon>
        <taxon>Bacillariophyta</taxon>
        <taxon>Coscinodiscophyceae</taxon>
        <taxon>Thalassiosirophycidae</taxon>
        <taxon>Stephanodiscales</taxon>
        <taxon>Stephanodiscaceae</taxon>
        <taxon>Cyclostephanos</taxon>
    </lineage>
</organism>
<dbReference type="EMBL" id="JALLPB020000142">
    <property type="protein sequence ID" value="KAL3816561.1"/>
    <property type="molecule type" value="Genomic_DNA"/>
</dbReference>
<evidence type="ECO:0000313" key="1">
    <source>
        <dbReference type="EMBL" id="KAL3816561.1"/>
    </source>
</evidence>
<dbReference type="AlphaFoldDB" id="A0ABD3RWJ8"/>
<name>A0ABD3RWJ8_9STRA</name>
<dbReference type="Proteomes" id="UP001530377">
    <property type="component" value="Unassembled WGS sequence"/>
</dbReference>
<keyword evidence="2" id="KW-1185">Reference proteome</keyword>
<protein>
    <submittedName>
        <fullName evidence="1">Uncharacterized protein</fullName>
    </submittedName>
</protein>
<gene>
    <name evidence="1" type="ORF">ACHAXA_003801</name>
</gene>